<feature type="region of interest" description="Disordered" evidence="6">
    <location>
        <begin position="1"/>
        <end position="25"/>
    </location>
</feature>
<dbReference type="SUPFAM" id="SSF53383">
    <property type="entry name" value="PLP-dependent transferases"/>
    <property type="match status" value="1"/>
</dbReference>
<evidence type="ECO:0000256" key="1">
    <source>
        <dbReference type="ARBA" id="ARBA00001933"/>
    </source>
</evidence>
<organism evidence="8 9">
    <name type="scientific">Planotetraspora kaengkrachanensis</name>
    <dbReference type="NCBI Taxonomy" id="575193"/>
    <lineage>
        <taxon>Bacteria</taxon>
        <taxon>Bacillati</taxon>
        <taxon>Actinomycetota</taxon>
        <taxon>Actinomycetes</taxon>
        <taxon>Streptosporangiales</taxon>
        <taxon>Streptosporangiaceae</taxon>
        <taxon>Planotetraspora</taxon>
    </lineage>
</organism>
<dbReference type="Proteomes" id="UP000630097">
    <property type="component" value="Unassembled WGS sequence"/>
</dbReference>
<comment type="caution">
    <text evidence="8">The sequence shown here is derived from an EMBL/GenBank/DDBJ whole genome shotgun (WGS) entry which is preliminary data.</text>
</comment>
<feature type="domain" description="Aminotransferase class V" evidence="7">
    <location>
        <begin position="48"/>
        <end position="418"/>
    </location>
</feature>
<keyword evidence="9" id="KW-1185">Reference proteome</keyword>
<evidence type="ECO:0000256" key="5">
    <source>
        <dbReference type="RuleBase" id="RU004504"/>
    </source>
</evidence>
<reference evidence="8 9" key="1">
    <citation type="submission" date="2021-01" db="EMBL/GenBank/DDBJ databases">
        <title>Whole genome shotgun sequence of Planotetraspora kaengkrachanensis NBRC 104272.</title>
        <authorList>
            <person name="Komaki H."/>
            <person name="Tamura T."/>
        </authorList>
    </citation>
    <scope>NUCLEOTIDE SEQUENCE [LARGE SCALE GENOMIC DNA]</scope>
    <source>
        <strain evidence="8 9">NBRC 104272</strain>
    </source>
</reference>
<comment type="catalytic activity">
    <reaction evidence="4">
        <text>(sulfur carrier)-H + L-cysteine = (sulfur carrier)-SH + L-alanine</text>
        <dbReference type="Rhea" id="RHEA:43892"/>
        <dbReference type="Rhea" id="RHEA-COMP:14737"/>
        <dbReference type="Rhea" id="RHEA-COMP:14739"/>
        <dbReference type="ChEBI" id="CHEBI:29917"/>
        <dbReference type="ChEBI" id="CHEBI:35235"/>
        <dbReference type="ChEBI" id="CHEBI:57972"/>
        <dbReference type="ChEBI" id="CHEBI:64428"/>
        <dbReference type="EC" id="2.8.1.7"/>
    </reaction>
</comment>
<evidence type="ECO:0000256" key="6">
    <source>
        <dbReference type="SAM" id="MobiDB-lite"/>
    </source>
</evidence>
<dbReference type="PANTHER" id="PTHR43586:SF8">
    <property type="entry name" value="CYSTEINE DESULFURASE 1, CHLOROPLASTIC"/>
    <property type="match status" value="1"/>
</dbReference>
<evidence type="ECO:0000313" key="9">
    <source>
        <dbReference type="Proteomes" id="UP000630097"/>
    </source>
</evidence>
<gene>
    <name evidence="8" type="ORF">Pka01_68050</name>
</gene>
<evidence type="ECO:0000259" key="7">
    <source>
        <dbReference type="Pfam" id="PF00266"/>
    </source>
</evidence>
<dbReference type="InterPro" id="IPR015424">
    <property type="entry name" value="PyrdxlP-dep_Trfase"/>
</dbReference>
<dbReference type="AlphaFoldDB" id="A0A8J3PZ22"/>
<proteinExistence type="inferred from homology"/>
<dbReference type="EMBL" id="BONV01000042">
    <property type="protein sequence ID" value="GIG83678.1"/>
    <property type="molecule type" value="Genomic_DNA"/>
</dbReference>
<dbReference type="PROSITE" id="PS00595">
    <property type="entry name" value="AA_TRANSFER_CLASS_5"/>
    <property type="match status" value="1"/>
</dbReference>
<feature type="compositionally biased region" description="Low complexity" evidence="6">
    <location>
        <begin position="1"/>
        <end position="16"/>
    </location>
</feature>
<dbReference type="Gene3D" id="3.90.1150.10">
    <property type="entry name" value="Aspartate Aminotransferase, domain 1"/>
    <property type="match status" value="1"/>
</dbReference>
<dbReference type="Pfam" id="PF00266">
    <property type="entry name" value="Aminotran_5"/>
    <property type="match status" value="1"/>
</dbReference>
<comment type="cofactor">
    <cofactor evidence="1 5">
        <name>pyridoxal 5'-phosphate</name>
        <dbReference type="ChEBI" id="CHEBI:597326"/>
    </cofactor>
</comment>
<dbReference type="RefSeq" id="WP_239115771.1">
    <property type="nucleotide sequence ID" value="NZ_BAABHH010000028.1"/>
</dbReference>
<dbReference type="GO" id="GO:0031071">
    <property type="term" value="F:cysteine desulfurase activity"/>
    <property type="evidence" value="ECO:0007669"/>
    <property type="project" value="UniProtKB-EC"/>
</dbReference>
<evidence type="ECO:0000256" key="2">
    <source>
        <dbReference type="ARBA" id="ARBA00010447"/>
    </source>
</evidence>
<dbReference type="Gene3D" id="3.40.640.10">
    <property type="entry name" value="Type I PLP-dependent aspartate aminotransferase-like (Major domain)"/>
    <property type="match status" value="1"/>
</dbReference>
<protein>
    <submittedName>
        <fullName evidence="8">Cysteine desulfurase</fullName>
    </submittedName>
</protein>
<evidence type="ECO:0000256" key="3">
    <source>
        <dbReference type="ARBA" id="ARBA00022898"/>
    </source>
</evidence>
<dbReference type="InterPro" id="IPR000192">
    <property type="entry name" value="Aminotrans_V_dom"/>
</dbReference>
<accession>A0A8J3PZ22</accession>
<comment type="similarity">
    <text evidence="2">Belongs to the class-V pyridoxal-phosphate-dependent aminotransferase family. Csd subfamily.</text>
</comment>
<sequence length="428" mass="44881">MSTLSVLSRSASSEPSVTTPARDVSSPAVLGSDLEVPVKGGRLVPYANLDYAASAPCLEAVNAAVAAALPAYSSVHRGAGYASQLTTARYEQARHTVKAFVGARPDDALVFTRNTTDAMNLLARVLPEDATVVVFDSEHHASLLPWSQVVRLAPPAFPGEAIRAADEALSQIDGPALLVVTAASNVTGELWPIAGLAHIAHRHGARIAVDAAQLVPHRRLNLTALDLDYVAFSGHKLYAPFGAGALVGRADWLTQALPYLQGGGAVKSVADVVEWSDDPEARHEAGTPNVLGAIALAAACDALSATGWTDLVREEERLVARLREGIAGIPGVRELSLWGPDHPRVGILSFVVDGRSARDVAEFLSSEHGIGVRDGKFCAHPFVRHLLGTADGGCDDDTASAVRASIGIGSTEEHVDRLLEALRSLAKA</sequence>
<evidence type="ECO:0000256" key="4">
    <source>
        <dbReference type="ARBA" id="ARBA00050776"/>
    </source>
</evidence>
<dbReference type="PANTHER" id="PTHR43586">
    <property type="entry name" value="CYSTEINE DESULFURASE"/>
    <property type="match status" value="1"/>
</dbReference>
<dbReference type="InterPro" id="IPR015422">
    <property type="entry name" value="PyrdxlP-dep_Trfase_small"/>
</dbReference>
<dbReference type="InterPro" id="IPR020578">
    <property type="entry name" value="Aminotrans_V_PyrdxlP_BS"/>
</dbReference>
<evidence type="ECO:0000313" key="8">
    <source>
        <dbReference type="EMBL" id="GIG83678.1"/>
    </source>
</evidence>
<name>A0A8J3PZ22_9ACTN</name>
<dbReference type="InterPro" id="IPR015421">
    <property type="entry name" value="PyrdxlP-dep_Trfase_major"/>
</dbReference>
<keyword evidence="3" id="KW-0663">Pyridoxal phosphate</keyword>